<name>A0A3G9J788_9FIRM</name>
<organism evidence="2 3">
    <name type="scientific">Intestinibaculum porci</name>
    <dbReference type="NCBI Taxonomy" id="2487118"/>
    <lineage>
        <taxon>Bacteria</taxon>
        <taxon>Bacillati</taxon>
        <taxon>Bacillota</taxon>
        <taxon>Erysipelotrichia</taxon>
        <taxon>Erysipelotrichales</taxon>
        <taxon>Erysipelotrichaceae</taxon>
        <taxon>Intestinibaculum</taxon>
    </lineage>
</organism>
<feature type="domain" description="ATPase AAA-type core" evidence="1">
    <location>
        <begin position="19"/>
        <end position="106"/>
    </location>
</feature>
<dbReference type="SUPFAM" id="SSF52540">
    <property type="entry name" value="P-loop containing nucleoside triphosphate hydrolases"/>
    <property type="match status" value="1"/>
</dbReference>
<dbReference type="GO" id="GO:0016887">
    <property type="term" value="F:ATP hydrolysis activity"/>
    <property type="evidence" value="ECO:0007669"/>
    <property type="project" value="InterPro"/>
</dbReference>
<sequence>MDSLVEAIEGSYNGHPKLVLVVGKPGSGKSKLVKEYSHNTGIPIVDFSKVLTDDQHDLKTTMKEFLKNYRFDVLLIDNKAALYDALNDDLKNVLDDLAKKVTVVATWNGYINEGNLAHIVNGDEVLYPLDGSFEYVLVQ</sequence>
<dbReference type="KEGG" id="ebm:SG0102_19910"/>
<dbReference type="GO" id="GO:0005524">
    <property type="term" value="F:ATP binding"/>
    <property type="evidence" value="ECO:0007669"/>
    <property type="project" value="InterPro"/>
</dbReference>
<reference evidence="2 3" key="1">
    <citation type="submission" date="2018-11" db="EMBL/GenBank/DDBJ databases">
        <title>Novel Erysipelotrichaceae bacterium isolated from small intestine of a swine.</title>
        <authorList>
            <person name="Kim J.S."/>
            <person name="Choe H."/>
            <person name="Lee Y.R."/>
            <person name="Kim K.M."/>
            <person name="Park D.S."/>
        </authorList>
    </citation>
    <scope>NUCLEOTIDE SEQUENCE [LARGE SCALE GENOMIC DNA]</scope>
    <source>
        <strain evidence="2 3">SG0102</strain>
    </source>
</reference>
<dbReference type="InterPro" id="IPR048067">
    <property type="entry name" value="BREX_3_BrxF"/>
</dbReference>
<dbReference type="InterPro" id="IPR003959">
    <property type="entry name" value="ATPase_AAA_core"/>
</dbReference>
<dbReference type="InParanoid" id="A0A3G9J788"/>
<dbReference type="RefSeq" id="WP_157983025.1">
    <property type="nucleotide sequence ID" value="NZ_AP019309.1"/>
</dbReference>
<dbReference type="Pfam" id="PF00004">
    <property type="entry name" value="AAA"/>
    <property type="match status" value="1"/>
</dbReference>
<accession>A0A3G9J788</accession>
<proteinExistence type="predicted"/>
<gene>
    <name evidence="2" type="ORF">SG0102_19910</name>
</gene>
<protein>
    <recommendedName>
        <fullName evidence="1">ATPase AAA-type core domain-containing protein</fullName>
    </recommendedName>
</protein>
<dbReference type="InterPro" id="IPR027417">
    <property type="entry name" value="P-loop_NTPase"/>
</dbReference>
<keyword evidence="3" id="KW-1185">Reference proteome</keyword>
<evidence type="ECO:0000313" key="3">
    <source>
        <dbReference type="Proteomes" id="UP000268059"/>
    </source>
</evidence>
<dbReference type="EMBL" id="AP019309">
    <property type="protein sequence ID" value="BBH27057.1"/>
    <property type="molecule type" value="Genomic_DNA"/>
</dbReference>
<evidence type="ECO:0000259" key="1">
    <source>
        <dbReference type="Pfam" id="PF00004"/>
    </source>
</evidence>
<evidence type="ECO:0000313" key="2">
    <source>
        <dbReference type="EMBL" id="BBH27057.1"/>
    </source>
</evidence>
<dbReference type="Gene3D" id="3.40.50.300">
    <property type="entry name" value="P-loop containing nucleotide triphosphate hydrolases"/>
    <property type="match status" value="1"/>
</dbReference>
<dbReference type="NCBIfam" id="NF033453">
    <property type="entry name" value="BREX_3_BrxF"/>
    <property type="match status" value="1"/>
</dbReference>
<dbReference type="OrthoDB" id="7503064at2"/>
<dbReference type="Proteomes" id="UP000268059">
    <property type="component" value="Chromosome"/>
</dbReference>
<dbReference type="AlphaFoldDB" id="A0A3G9J788"/>